<dbReference type="AlphaFoldDB" id="A0A9P3PJ30"/>
<dbReference type="PROSITE" id="PS50879">
    <property type="entry name" value="RNASE_H_1"/>
    <property type="match status" value="1"/>
</dbReference>
<evidence type="ECO:0000256" key="6">
    <source>
        <dbReference type="ARBA" id="ARBA00022759"/>
    </source>
</evidence>
<evidence type="ECO:0000313" key="10">
    <source>
        <dbReference type="Proteomes" id="UP001063166"/>
    </source>
</evidence>
<evidence type="ECO:0000259" key="8">
    <source>
        <dbReference type="PROSITE" id="PS50879"/>
    </source>
</evidence>
<keyword evidence="4" id="KW-0540">Nuclease</keyword>
<dbReference type="SUPFAM" id="SSF53098">
    <property type="entry name" value="Ribonuclease H-like"/>
    <property type="match status" value="1"/>
</dbReference>
<name>A0A9P3PJ30_LYOSH</name>
<comment type="catalytic activity">
    <reaction evidence="1">
        <text>Endonucleolytic cleavage to 5'-phosphomonoester.</text>
        <dbReference type="EC" id="3.1.26.4"/>
    </reaction>
</comment>
<dbReference type="PANTHER" id="PTHR10642:SF26">
    <property type="entry name" value="RIBONUCLEASE H1"/>
    <property type="match status" value="1"/>
</dbReference>
<reference evidence="9" key="1">
    <citation type="submission" date="2022-07" db="EMBL/GenBank/DDBJ databases">
        <title>The genome of Lyophyllum shimeji provides insight into the initial evolution of ectomycorrhizal fungal genome.</title>
        <authorList>
            <person name="Kobayashi Y."/>
            <person name="Shibata T."/>
            <person name="Hirakawa H."/>
            <person name="Shigenobu S."/>
            <person name="Nishiyama T."/>
            <person name="Yamada A."/>
            <person name="Hasebe M."/>
            <person name="Kawaguchi M."/>
        </authorList>
    </citation>
    <scope>NUCLEOTIDE SEQUENCE</scope>
    <source>
        <strain evidence="9">AT787</strain>
    </source>
</reference>
<dbReference type="PANTHER" id="PTHR10642">
    <property type="entry name" value="RIBONUCLEASE H1"/>
    <property type="match status" value="1"/>
</dbReference>
<comment type="caution">
    <text evidence="9">The sequence shown here is derived from an EMBL/GenBank/DDBJ whole genome shotgun (WGS) entry which is preliminary data.</text>
</comment>
<dbReference type="InterPro" id="IPR036397">
    <property type="entry name" value="RNaseH_sf"/>
</dbReference>
<dbReference type="InterPro" id="IPR050092">
    <property type="entry name" value="RNase_H"/>
</dbReference>
<protein>
    <recommendedName>
        <fullName evidence="3">ribonuclease H</fullName>
        <ecNumber evidence="3">3.1.26.4</ecNumber>
    </recommendedName>
</protein>
<dbReference type="GO" id="GO:0003676">
    <property type="term" value="F:nucleic acid binding"/>
    <property type="evidence" value="ECO:0007669"/>
    <property type="project" value="InterPro"/>
</dbReference>
<keyword evidence="5" id="KW-0479">Metal-binding</keyword>
<dbReference type="EC" id="3.1.26.4" evidence="3"/>
<evidence type="ECO:0000256" key="7">
    <source>
        <dbReference type="ARBA" id="ARBA00022801"/>
    </source>
</evidence>
<dbReference type="Pfam" id="PF00075">
    <property type="entry name" value="RNase_H"/>
    <property type="match status" value="1"/>
</dbReference>
<dbReference type="EMBL" id="BRPK01000003">
    <property type="protein sequence ID" value="GLB36883.1"/>
    <property type="molecule type" value="Genomic_DNA"/>
</dbReference>
<proteinExistence type="inferred from homology"/>
<keyword evidence="7" id="KW-0378">Hydrolase</keyword>
<dbReference type="InterPro" id="IPR012337">
    <property type="entry name" value="RNaseH-like_sf"/>
</dbReference>
<dbReference type="GO" id="GO:0043137">
    <property type="term" value="P:DNA replication, removal of RNA primer"/>
    <property type="evidence" value="ECO:0007669"/>
    <property type="project" value="TreeGrafter"/>
</dbReference>
<evidence type="ECO:0000256" key="3">
    <source>
        <dbReference type="ARBA" id="ARBA00012180"/>
    </source>
</evidence>
<keyword evidence="10" id="KW-1185">Reference proteome</keyword>
<organism evidence="9 10">
    <name type="scientific">Lyophyllum shimeji</name>
    <name type="common">Hon-shimeji</name>
    <name type="synonym">Tricholoma shimeji</name>
    <dbReference type="NCBI Taxonomy" id="47721"/>
    <lineage>
        <taxon>Eukaryota</taxon>
        <taxon>Fungi</taxon>
        <taxon>Dikarya</taxon>
        <taxon>Basidiomycota</taxon>
        <taxon>Agaricomycotina</taxon>
        <taxon>Agaricomycetes</taxon>
        <taxon>Agaricomycetidae</taxon>
        <taxon>Agaricales</taxon>
        <taxon>Tricholomatineae</taxon>
        <taxon>Lyophyllaceae</taxon>
        <taxon>Lyophyllum</taxon>
    </lineage>
</organism>
<sequence length="223" mass="24768">MNPASVPLPLCRRFVPDTEDEEDALLLSACASSKTPEAMFPPRTGGMRRYIHARDPRMLLLQTAGACLDNGLPQHRLRAGAAFVFGPTKTNPNNAEAEQGVSGMVLGPQDASSSRAELVAVIAALRARHWLAEGFDKVVVATNSEYAVNGCTEWCRAWEAREWRTSRGRPVRNRDLWEELICLIESIRRWGSEVFFWQIPSQWNAKADAAAKEAAEMGQETSR</sequence>
<evidence type="ECO:0000313" key="9">
    <source>
        <dbReference type="EMBL" id="GLB36883.1"/>
    </source>
</evidence>
<gene>
    <name evidence="9" type="ORF">LshimejAT787_0311700</name>
</gene>
<dbReference type="Gene3D" id="3.30.420.10">
    <property type="entry name" value="Ribonuclease H-like superfamily/Ribonuclease H"/>
    <property type="match status" value="1"/>
</dbReference>
<comment type="similarity">
    <text evidence="2">Belongs to the RNase H family.</text>
</comment>
<evidence type="ECO:0000256" key="5">
    <source>
        <dbReference type="ARBA" id="ARBA00022723"/>
    </source>
</evidence>
<dbReference type="Proteomes" id="UP001063166">
    <property type="component" value="Unassembled WGS sequence"/>
</dbReference>
<evidence type="ECO:0000256" key="2">
    <source>
        <dbReference type="ARBA" id="ARBA00005300"/>
    </source>
</evidence>
<dbReference type="InterPro" id="IPR002156">
    <property type="entry name" value="RNaseH_domain"/>
</dbReference>
<evidence type="ECO:0000256" key="1">
    <source>
        <dbReference type="ARBA" id="ARBA00000077"/>
    </source>
</evidence>
<dbReference type="GO" id="GO:0046872">
    <property type="term" value="F:metal ion binding"/>
    <property type="evidence" value="ECO:0007669"/>
    <property type="project" value="UniProtKB-KW"/>
</dbReference>
<evidence type="ECO:0000256" key="4">
    <source>
        <dbReference type="ARBA" id="ARBA00022722"/>
    </source>
</evidence>
<dbReference type="OrthoDB" id="407198at2759"/>
<feature type="domain" description="RNase H type-1" evidence="8">
    <location>
        <begin position="55"/>
        <end position="216"/>
    </location>
</feature>
<accession>A0A9P3PJ30</accession>
<keyword evidence="6" id="KW-0255">Endonuclease</keyword>
<dbReference type="GO" id="GO:0004523">
    <property type="term" value="F:RNA-DNA hybrid ribonuclease activity"/>
    <property type="evidence" value="ECO:0007669"/>
    <property type="project" value="UniProtKB-EC"/>
</dbReference>